<dbReference type="EMBL" id="LN835297">
    <property type="protein sequence ID" value="CRH02978.1"/>
    <property type="molecule type" value="Genomic_DNA"/>
</dbReference>
<evidence type="ECO:0000256" key="7">
    <source>
        <dbReference type="ARBA" id="ARBA00022741"/>
    </source>
</evidence>
<dbReference type="PANTHER" id="PTHR12729">
    <property type="entry name" value="TRNA(HIS) GUANYLYLTRANSFERASE-RELATED"/>
    <property type="match status" value="1"/>
</dbReference>
<dbReference type="InterPro" id="IPR025845">
    <property type="entry name" value="Thg1_C_dom"/>
</dbReference>
<accession>A0A1J1HG26</accession>
<evidence type="ECO:0000256" key="12">
    <source>
        <dbReference type="PIRSR" id="PIRSR028980-2"/>
    </source>
</evidence>
<comment type="cofactor">
    <cofactor evidence="12">
        <name>Mg(2+)</name>
        <dbReference type="ChEBI" id="CHEBI:18420"/>
    </cofactor>
    <text evidence="12">Binds 2 magnesium ions per subunit.</text>
</comment>
<evidence type="ECO:0000256" key="4">
    <source>
        <dbReference type="ARBA" id="ARBA00022694"/>
    </source>
</evidence>
<evidence type="ECO:0000256" key="6">
    <source>
        <dbReference type="ARBA" id="ARBA00022723"/>
    </source>
</evidence>
<dbReference type="Pfam" id="PF04446">
    <property type="entry name" value="Thg1"/>
    <property type="match status" value="1"/>
</dbReference>
<proteinExistence type="inferred from homology"/>
<feature type="binding site" evidence="12">
    <location>
        <position position="29"/>
    </location>
    <ligand>
        <name>Mg(2+)</name>
        <dbReference type="ChEBI" id="CHEBI:18420"/>
        <label>2</label>
        <note>catalytic</note>
    </ligand>
</feature>
<evidence type="ECO:0000256" key="9">
    <source>
        <dbReference type="ARBA" id="ARBA00023134"/>
    </source>
</evidence>
<name>A0A1J1HG26_PLARL</name>
<comment type="similarity">
    <text evidence="1 10">Belongs to the tRNA(His) guanylyltransferase family.</text>
</comment>
<keyword evidence="7 10" id="KW-0547">Nucleotide-binding</keyword>
<dbReference type="AlphaFoldDB" id="A0A1J1HG26"/>
<keyword evidence="6 10" id="KW-0479">Metal-binding</keyword>
<evidence type="ECO:0000256" key="3">
    <source>
        <dbReference type="ARBA" id="ARBA00022679"/>
    </source>
</evidence>
<keyword evidence="4 10" id="KW-0819">tRNA processing</keyword>
<dbReference type="KEGG" id="prel:PRELSG_0200400"/>
<feature type="binding site" evidence="12">
    <location>
        <position position="76"/>
    </location>
    <ligand>
        <name>Mg(2+)</name>
        <dbReference type="ChEBI" id="CHEBI:18420"/>
        <label>1</label>
        <note>catalytic</note>
    </ligand>
</feature>
<evidence type="ECO:0000256" key="2">
    <source>
        <dbReference type="ARBA" id="ARBA00012511"/>
    </source>
</evidence>
<feature type="binding site" evidence="12">
    <location>
        <position position="29"/>
    </location>
    <ligand>
        <name>Mg(2+)</name>
        <dbReference type="ChEBI" id="CHEBI:18420"/>
        <label>1</label>
        <note>catalytic</note>
    </ligand>
</feature>
<gene>
    <name evidence="15" type="ORF">PRELSG_0200400</name>
</gene>
<feature type="domain" description="Thg1 C-terminal" evidence="14">
    <location>
        <begin position="137"/>
        <end position="237"/>
    </location>
</feature>
<feature type="binding site" evidence="12">
    <location>
        <position position="30"/>
    </location>
    <ligand>
        <name>Mg(2+)</name>
        <dbReference type="ChEBI" id="CHEBI:18420"/>
        <label>1</label>
        <note>catalytic</note>
    </ligand>
</feature>
<dbReference type="OMA" id="WKQHTEI"/>
<dbReference type="PANTHER" id="PTHR12729:SF6">
    <property type="entry name" value="TRNA(HIS) GUANYLYLTRANSFERASE-RELATED"/>
    <property type="match status" value="1"/>
</dbReference>
<evidence type="ECO:0000313" key="16">
    <source>
        <dbReference type="Proteomes" id="UP000220158"/>
    </source>
</evidence>
<dbReference type="InterPro" id="IPR007537">
    <property type="entry name" value="tRNAHis_GuaTrfase_Thg1"/>
</dbReference>
<keyword evidence="9 10" id="KW-0342">GTP-binding</keyword>
<evidence type="ECO:0000256" key="10">
    <source>
        <dbReference type="PIRNR" id="PIRNR028980"/>
    </source>
</evidence>
<reference evidence="15 16" key="1">
    <citation type="submission" date="2015-04" db="EMBL/GenBank/DDBJ databases">
        <authorList>
            <consortium name="Pathogen Informatics"/>
        </authorList>
    </citation>
    <scope>NUCLEOTIDE SEQUENCE [LARGE SCALE GENOMIC DNA]</scope>
    <source>
        <strain evidence="15 16">SGS1</strain>
    </source>
</reference>
<dbReference type="PIRSF" id="PIRSF028980">
    <property type="entry name" value="tRNAHis_guanylyltransferase"/>
    <property type="match status" value="1"/>
</dbReference>
<comment type="function">
    <text evidence="10">Adds a GMP to the 5'-end of tRNA(His) after transcription and RNase P cleavage.</text>
</comment>
<dbReference type="RefSeq" id="XP_028535465.1">
    <property type="nucleotide sequence ID" value="XM_028679756.1"/>
</dbReference>
<dbReference type="Proteomes" id="UP000220158">
    <property type="component" value="Chromosome 2"/>
</dbReference>
<feature type="binding site" evidence="12">
    <location>
        <position position="76"/>
    </location>
    <ligand>
        <name>Mg(2+)</name>
        <dbReference type="ChEBI" id="CHEBI:18420"/>
        <label>2</label>
        <note>catalytic</note>
    </ligand>
</feature>
<keyword evidence="3 10" id="KW-0808">Transferase</keyword>
<evidence type="ECO:0000313" key="15">
    <source>
        <dbReference type="EMBL" id="CRH02978.1"/>
    </source>
</evidence>
<feature type="domain" description="tRNAHis guanylyltransferase catalytic" evidence="13">
    <location>
        <begin position="7"/>
        <end position="134"/>
    </location>
</feature>
<sequence length="313" mass="38003">MANSKFSYVKLYEEEKKILFNCYFVLRIDGCDFKKFIKVHEYSKPNDIGGLNLMNECAIEVLKKFHEIDLCYGHSDEYSFLFRKSTKIWNRRYDKILSSVVSYFTSSFVYKWKIFFKKDLVYPPSFDARIIIYPSEKEIKDYFSWRQVDCHINTQYNECFWNLILKDNYTNEEAHKFLLTTQTKDKNELLFSRYNINYNNIPEMFRRGTIIIRNKNYQKNCSNIKFREGFDSIIKLDNYQNINDDYNINTNKHVKDNFNLDTNENIADNSDIKCNQEFNDISSKYIISHENLISEKFWNKYDYIFKKREKKEE</sequence>
<dbReference type="EC" id="2.7.7.79" evidence="2 10"/>
<dbReference type="GeneID" id="39734422"/>
<evidence type="ECO:0000259" key="13">
    <source>
        <dbReference type="Pfam" id="PF04446"/>
    </source>
</evidence>
<dbReference type="InterPro" id="IPR024956">
    <property type="entry name" value="tRNAHis_GuaTrfase_cat"/>
</dbReference>
<dbReference type="GO" id="GO:0008193">
    <property type="term" value="F:tRNA guanylyltransferase activity"/>
    <property type="evidence" value="ECO:0007669"/>
    <property type="project" value="UniProtKB-UniRule"/>
</dbReference>
<dbReference type="OrthoDB" id="62560at2759"/>
<evidence type="ECO:0000256" key="8">
    <source>
        <dbReference type="ARBA" id="ARBA00022842"/>
    </source>
</evidence>
<protein>
    <recommendedName>
        <fullName evidence="2 10">tRNA(His) guanylyltransferase</fullName>
        <ecNumber evidence="2 10">2.7.7.79</ecNumber>
    </recommendedName>
    <alternativeName>
        <fullName evidence="10">tRNA-histidine guanylyltransferase</fullName>
    </alternativeName>
</protein>
<dbReference type="VEuPathDB" id="PlasmoDB:PRELSG_0200400"/>
<organism evidence="15 16">
    <name type="scientific">Plasmodium relictum</name>
    <dbReference type="NCBI Taxonomy" id="85471"/>
    <lineage>
        <taxon>Eukaryota</taxon>
        <taxon>Sar</taxon>
        <taxon>Alveolata</taxon>
        <taxon>Apicomplexa</taxon>
        <taxon>Aconoidasida</taxon>
        <taxon>Haemosporida</taxon>
        <taxon>Plasmodiidae</taxon>
        <taxon>Plasmodium</taxon>
        <taxon>Plasmodium (Haemamoeba)</taxon>
    </lineage>
</organism>
<evidence type="ECO:0000256" key="1">
    <source>
        <dbReference type="ARBA" id="ARBA00010113"/>
    </source>
</evidence>
<keyword evidence="8 10" id="KW-0460">Magnesium</keyword>
<dbReference type="GO" id="GO:0006400">
    <property type="term" value="P:tRNA modification"/>
    <property type="evidence" value="ECO:0007669"/>
    <property type="project" value="UniProtKB-UniRule"/>
</dbReference>
<dbReference type="GO" id="GO:0000287">
    <property type="term" value="F:magnesium ion binding"/>
    <property type="evidence" value="ECO:0007669"/>
    <property type="project" value="UniProtKB-UniRule"/>
</dbReference>
<dbReference type="Gene3D" id="3.30.70.3000">
    <property type="match status" value="1"/>
</dbReference>
<keyword evidence="16" id="KW-1185">Reference proteome</keyword>
<keyword evidence="5 10" id="KW-0548">Nucleotidyltransferase</keyword>
<evidence type="ECO:0000256" key="11">
    <source>
        <dbReference type="PIRSR" id="PIRSR028980-1"/>
    </source>
</evidence>
<evidence type="ECO:0000259" key="14">
    <source>
        <dbReference type="Pfam" id="PF14413"/>
    </source>
</evidence>
<dbReference type="GO" id="GO:0005525">
    <property type="term" value="F:GTP binding"/>
    <property type="evidence" value="ECO:0007669"/>
    <property type="project" value="UniProtKB-UniRule"/>
</dbReference>
<comment type="catalytic activity">
    <reaction evidence="10">
        <text>a 5'-end ribonucleotide-tRNA(His) + GTP + ATP + H2O = a 5'-end phospho-guanosine-ribonucleotide-tRNA(His) + AMP + 2 diphosphate + H(+)</text>
        <dbReference type="Rhea" id="RHEA:54564"/>
        <dbReference type="Rhea" id="RHEA-COMP:14193"/>
        <dbReference type="Rhea" id="RHEA-COMP:14917"/>
        <dbReference type="ChEBI" id="CHEBI:15377"/>
        <dbReference type="ChEBI" id="CHEBI:15378"/>
        <dbReference type="ChEBI" id="CHEBI:30616"/>
        <dbReference type="ChEBI" id="CHEBI:33019"/>
        <dbReference type="ChEBI" id="CHEBI:37565"/>
        <dbReference type="ChEBI" id="CHEBI:138282"/>
        <dbReference type="ChEBI" id="CHEBI:141847"/>
        <dbReference type="ChEBI" id="CHEBI:456215"/>
        <dbReference type="EC" id="2.7.7.79"/>
    </reaction>
</comment>
<dbReference type="Pfam" id="PF14413">
    <property type="entry name" value="Thg1C"/>
    <property type="match status" value="1"/>
</dbReference>
<dbReference type="InterPro" id="IPR038469">
    <property type="entry name" value="tRNAHis_GuaTrfase_Thg1_sf"/>
</dbReference>
<evidence type="ECO:0000256" key="5">
    <source>
        <dbReference type="ARBA" id="ARBA00022695"/>
    </source>
</evidence>
<feature type="binding site" evidence="11">
    <location>
        <begin position="75"/>
        <end position="76"/>
    </location>
    <ligand>
        <name>GTP</name>
        <dbReference type="ChEBI" id="CHEBI:37565"/>
    </ligand>
</feature>